<feature type="region of interest" description="Disordered" evidence="1">
    <location>
        <begin position="55"/>
        <end position="155"/>
    </location>
</feature>
<evidence type="ECO:0000313" key="4">
    <source>
        <dbReference type="Proteomes" id="UP001210211"/>
    </source>
</evidence>
<dbReference type="AlphaFoldDB" id="A0AAD5ZKE8"/>
<feature type="compositionally biased region" description="Polar residues" evidence="1">
    <location>
        <begin position="58"/>
        <end position="73"/>
    </location>
</feature>
<proteinExistence type="predicted"/>
<dbReference type="PANTHER" id="PTHR37233:SF2">
    <property type="entry name" value="TRANSMEMBRANE PROTEIN"/>
    <property type="match status" value="1"/>
</dbReference>
<protein>
    <submittedName>
        <fullName evidence="3">Uncharacterized protein</fullName>
    </submittedName>
</protein>
<keyword evidence="2" id="KW-1133">Transmembrane helix</keyword>
<evidence type="ECO:0000313" key="3">
    <source>
        <dbReference type="EMBL" id="KAJ3699527.1"/>
    </source>
</evidence>
<keyword evidence="4" id="KW-1185">Reference proteome</keyword>
<name>A0AAD5ZKE8_9POAL</name>
<gene>
    <name evidence="3" type="ORF">LUZ61_003232</name>
</gene>
<reference evidence="3 4" key="1">
    <citation type="journal article" date="2022" name="Cell">
        <title>Repeat-based holocentromeres influence genome architecture and karyotype evolution.</title>
        <authorList>
            <person name="Hofstatter P.G."/>
            <person name="Thangavel G."/>
            <person name="Lux T."/>
            <person name="Neumann P."/>
            <person name="Vondrak T."/>
            <person name="Novak P."/>
            <person name="Zhang M."/>
            <person name="Costa L."/>
            <person name="Castellani M."/>
            <person name="Scott A."/>
            <person name="Toegelov H."/>
            <person name="Fuchs J."/>
            <person name="Mata-Sucre Y."/>
            <person name="Dias Y."/>
            <person name="Vanzela A.L.L."/>
            <person name="Huettel B."/>
            <person name="Almeida C.C.S."/>
            <person name="Simkova H."/>
            <person name="Souza G."/>
            <person name="Pedrosa-Harand A."/>
            <person name="Macas J."/>
            <person name="Mayer K.F.X."/>
            <person name="Houben A."/>
            <person name="Marques A."/>
        </authorList>
    </citation>
    <scope>NUCLEOTIDE SEQUENCE [LARGE SCALE GENOMIC DNA]</scope>
    <source>
        <strain evidence="3">RhyTen1mFocal</strain>
    </source>
</reference>
<accession>A0AAD5ZKE8</accession>
<sequence>MVTSMSSLWEIGSRVNLGSLSRTPIRHNQVGIRHWNQNAILFYAPKNNRCTMILATPDGNSPSITESKLSEQTNTEEKPQNNDESAPPSANSKRPPLTARERLRAARVLSKYTEPNSKPSKSEFGSKVLDAIRETDKGKRKGSRLPEAPTNLFDDSKRGLPDGKWTFNIPFGSSDVLVIVFSFLLIITLMFATTYFVWKVGAIHFNEY</sequence>
<dbReference type="PANTHER" id="PTHR37233">
    <property type="entry name" value="TRANSMEMBRANE PROTEIN"/>
    <property type="match status" value="1"/>
</dbReference>
<evidence type="ECO:0000256" key="1">
    <source>
        <dbReference type="SAM" id="MobiDB-lite"/>
    </source>
</evidence>
<comment type="caution">
    <text evidence="3">The sequence shown here is derived from an EMBL/GenBank/DDBJ whole genome shotgun (WGS) entry which is preliminary data.</text>
</comment>
<keyword evidence="2" id="KW-0812">Transmembrane</keyword>
<dbReference type="Proteomes" id="UP001210211">
    <property type="component" value="Unassembled WGS sequence"/>
</dbReference>
<organism evidence="3 4">
    <name type="scientific">Rhynchospora tenuis</name>
    <dbReference type="NCBI Taxonomy" id="198213"/>
    <lineage>
        <taxon>Eukaryota</taxon>
        <taxon>Viridiplantae</taxon>
        <taxon>Streptophyta</taxon>
        <taxon>Embryophyta</taxon>
        <taxon>Tracheophyta</taxon>
        <taxon>Spermatophyta</taxon>
        <taxon>Magnoliopsida</taxon>
        <taxon>Liliopsida</taxon>
        <taxon>Poales</taxon>
        <taxon>Cyperaceae</taxon>
        <taxon>Cyperoideae</taxon>
        <taxon>Rhynchosporeae</taxon>
        <taxon>Rhynchospora</taxon>
    </lineage>
</organism>
<feature type="transmembrane region" description="Helical" evidence="2">
    <location>
        <begin position="176"/>
        <end position="198"/>
    </location>
</feature>
<feature type="compositionally biased region" description="Polar residues" evidence="1">
    <location>
        <begin position="82"/>
        <end position="92"/>
    </location>
</feature>
<dbReference type="EMBL" id="JAMRDG010000001">
    <property type="protein sequence ID" value="KAJ3699527.1"/>
    <property type="molecule type" value="Genomic_DNA"/>
</dbReference>
<evidence type="ECO:0000256" key="2">
    <source>
        <dbReference type="SAM" id="Phobius"/>
    </source>
</evidence>
<keyword evidence="2" id="KW-0472">Membrane</keyword>
<dbReference type="GO" id="GO:0009535">
    <property type="term" value="C:chloroplast thylakoid membrane"/>
    <property type="evidence" value="ECO:0007669"/>
    <property type="project" value="TreeGrafter"/>
</dbReference>